<organism evidence="3">
    <name type="scientific">Timema monikensis</name>
    <dbReference type="NCBI Taxonomy" id="170555"/>
    <lineage>
        <taxon>Eukaryota</taxon>
        <taxon>Metazoa</taxon>
        <taxon>Ecdysozoa</taxon>
        <taxon>Arthropoda</taxon>
        <taxon>Hexapoda</taxon>
        <taxon>Insecta</taxon>
        <taxon>Pterygota</taxon>
        <taxon>Neoptera</taxon>
        <taxon>Polyneoptera</taxon>
        <taxon>Phasmatodea</taxon>
        <taxon>Timematodea</taxon>
        <taxon>Timematoidea</taxon>
        <taxon>Timematidae</taxon>
        <taxon>Timema</taxon>
    </lineage>
</organism>
<dbReference type="InterPro" id="IPR009018">
    <property type="entry name" value="Signal_recog_particle_SRP9/14"/>
</dbReference>
<keyword evidence="1" id="KW-0687">Ribonucleoprotein</keyword>
<evidence type="ECO:0000313" key="3">
    <source>
        <dbReference type="EMBL" id="CAD7431584.1"/>
    </source>
</evidence>
<name>A0A7R9EFD1_9NEOP</name>
<protein>
    <recommendedName>
        <fullName evidence="2">SRP9 domain-containing protein</fullName>
    </recommendedName>
</protein>
<evidence type="ECO:0000259" key="2">
    <source>
        <dbReference type="Pfam" id="PF05486"/>
    </source>
</evidence>
<dbReference type="PANTHER" id="PTHR12834:SF12">
    <property type="entry name" value="SIGNAL RECOGNITION PARTICLE 9 KDA PROTEIN"/>
    <property type="match status" value="1"/>
</dbReference>
<proteinExistence type="predicted"/>
<feature type="domain" description="SRP9" evidence="2">
    <location>
        <begin position="351"/>
        <end position="398"/>
    </location>
</feature>
<dbReference type="GO" id="GO:0005786">
    <property type="term" value="C:signal recognition particle, endoplasmic reticulum targeting"/>
    <property type="evidence" value="ECO:0007669"/>
    <property type="project" value="UniProtKB-KW"/>
</dbReference>
<keyword evidence="1" id="KW-0733">Signal recognition particle</keyword>
<evidence type="ECO:0000256" key="1">
    <source>
        <dbReference type="ARBA" id="ARBA00023135"/>
    </source>
</evidence>
<sequence>MGQFRGGGRGGTSLKLIYRSCDNFQASVEECYDILTKDLGKTNNGKHSDWKVCMTKKLVNMTFEYFHESLGIYGMAKTIAKIRETFLRKRMNCYIQGQVERLRCIRHIGRVLVVLIISRCIRLVPTRRAVVEPFLFGYVRHTGPGFTNGSKSAPVQYGPIRALLAFSVETSGCCTIVACFGLLFTLAFVVSRLDLHVDLLQADISLPSSSRFLKLGGLIMVVVVPVSSGEMRNLAQSWQLFTCVPNSFSVMSIAKNKQASRLQLVADYTLAQPQKVTSAIYVHETVSEIEQMEISTVSFEKDLSCHNRLKTAHSNSLKTETLDDLLRISVNEPSLNKFDPKVAINKWYLVRYTMKYVHKDGSLTLKLTDDVVCLQYKTEILQDLKKVDKLVNNLMRHMASKEHKLVLKTKPFALLSTMLLLTTGRPLVAPKVFICDLRRSAITEFRLTSNALIVSLRRVSFLPKTDVIANMMSPSEYPSCRKYDHHRLVVSLEDVQGLYNSSHVGFVLPLLSPQYM</sequence>
<dbReference type="SUPFAM" id="SSF54762">
    <property type="entry name" value="Signal recognition particle alu RNA binding heterodimer, SRP9/14"/>
    <property type="match status" value="1"/>
</dbReference>
<dbReference type="GO" id="GO:0008312">
    <property type="term" value="F:7S RNA binding"/>
    <property type="evidence" value="ECO:0007669"/>
    <property type="project" value="InterPro"/>
</dbReference>
<dbReference type="GO" id="GO:0006614">
    <property type="term" value="P:SRP-dependent cotranslational protein targeting to membrane"/>
    <property type="evidence" value="ECO:0007669"/>
    <property type="project" value="InterPro"/>
</dbReference>
<dbReference type="Gene3D" id="3.30.720.10">
    <property type="entry name" value="Signal recognition particle alu RNA binding heterodimer, srp9/1"/>
    <property type="match status" value="1"/>
</dbReference>
<accession>A0A7R9EFD1</accession>
<dbReference type="Pfam" id="PF05486">
    <property type="entry name" value="SRP9-21"/>
    <property type="match status" value="1"/>
</dbReference>
<gene>
    <name evidence="3" type="ORF">TMSB3V08_LOCUS8311</name>
</gene>
<dbReference type="AlphaFoldDB" id="A0A7R9EFD1"/>
<dbReference type="InterPro" id="IPR039432">
    <property type="entry name" value="SRP9_dom"/>
</dbReference>
<reference evidence="3" key="1">
    <citation type="submission" date="2020-11" db="EMBL/GenBank/DDBJ databases">
        <authorList>
            <person name="Tran Van P."/>
        </authorList>
    </citation>
    <scope>NUCLEOTIDE SEQUENCE</scope>
</reference>
<dbReference type="EMBL" id="OB795046">
    <property type="protein sequence ID" value="CAD7431584.1"/>
    <property type="molecule type" value="Genomic_DNA"/>
</dbReference>
<dbReference type="PANTHER" id="PTHR12834">
    <property type="entry name" value="SIGNAL RECOGNITION PARTICLE 9 KDA PROTEIN"/>
    <property type="match status" value="1"/>
</dbReference>
<dbReference type="InterPro" id="IPR039914">
    <property type="entry name" value="SRP9-like"/>
</dbReference>